<dbReference type="HOGENOM" id="CLU_026974_8_0_4"/>
<evidence type="ECO:0000313" key="4">
    <source>
        <dbReference type="Proteomes" id="UP000004510"/>
    </source>
</evidence>
<dbReference type="Proteomes" id="UP000004510">
    <property type="component" value="Unassembled WGS sequence"/>
</dbReference>
<name>D4XIY2_9BURK</name>
<comment type="caution">
    <text evidence="3">The sequence shown here is derived from an EMBL/GenBank/DDBJ whole genome shotgun (WGS) entry which is preliminary data.</text>
</comment>
<dbReference type="Pfam" id="PF13416">
    <property type="entry name" value="SBP_bac_8"/>
    <property type="match status" value="1"/>
</dbReference>
<protein>
    <submittedName>
        <fullName evidence="3">ABC transporter, solute-binding protein</fullName>
    </submittedName>
</protein>
<gene>
    <name evidence="3" type="ORF">HMPREF0004_5429</name>
</gene>
<dbReference type="PATRIC" id="fig|742159.3.peg.1140"/>
<dbReference type="CDD" id="cd13589">
    <property type="entry name" value="PBP2_polyamine_RpCGA009"/>
    <property type="match status" value="1"/>
</dbReference>
<feature type="chain" id="PRO_5003066449" evidence="2">
    <location>
        <begin position="50"/>
        <end position="373"/>
    </location>
</feature>
<dbReference type="Gene3D" id="3.40.190.10">
    <property type="entry name" value="Periplasmic binding protein-like II"/>
    <property type="match status" value="2"/>
</dbReference>
<organism evidence="3 4">
    <name type="scientific">Achromobacter piechaudii ATCC 43553</name>
    <dbReference type="NCBI Taxonomy" id="742159"/>
    <lineage>
        <taxon>Bacteria</taxon>
        <taxon>Pseudomonadati</taxon>
        <taxon>Pseudomonadota</taxon>
        <taxon>Betaproteobacteria</taxon>
        <taxon>Burkholderiales</taxon>
        <taxon>Alcaligenaceae</taxon>
        <taxon>Achromobacter</taxon>
    </lineage>
</organism>
<reference evidence="4" key="1">
    <citation type="submission" date="2010-03" db="EMBL/GenBank/DDBJ databases">
        <title>Complete sequence of Mobiluncus curtisii ATCC 43063.</title>
        <authorList>
            <person name="Muzny D."/>
            <person name="Qin X."/>
            <person name="Deng J."/>
            <person name="Jiang H."/>
            <person name="Liu Y."/>
            <person name="Qu J."/>
            <person name="Song X.-Z."/>
            <person name="Zhang L."/>
            <person name="Thornton R."/>
            <person name="Coyle M."/>
            <person name="Francisco L."/>
            <person name="Jackson L."/>
            <person name="Javaid M."/>
            <person name="Korchina V."/>
            <person name="Kovar C."/>
            <person name="Mata R."/>
            <person name="Mathew T."/>
            <person name="Ngo R."/>
            <person name="Nguyen L."/>
            <person name="Nguyen N."/>
            <person name="Okwuonu G."/>
            <person name="Ongeri F."/>
            <person name="Pham C."/>
            <person name="Simmons D."/>
            <person name="Wilczek-Boney K."/>
            <person name="Hale W."/>
            <person name="Jakkamsetti A."/>
            <person name="Pham P."/>
            <person name="Ruth R."/>
            <person name="San Lucas F."/>
            <person name="Warren J."/>
            <person name="Zhang J."/>
            <person name="Zhao Z."/>
            <person name="Zhou C."/>
            <person name="Zhu D."/>
            <person name="Lee S."/>
            <person name="Bess C."/>
            <person name="Blankenburg K."/>
            <person name="Forbes L."/>
            <person name="Fu Q."/>
            <person name="Gubbala S."/>
            <person name="Hirani K."/>
            <person name="Jayaseelan J.C."/>
            <person name="Lara F."/>
            <person name="Munidasa M."/>
            <person name="Palculict T."/>
            <person name="Patil S."/>
            <person name="Pu L.-L."/>
            <person name="Saada N."/>
            <person name="Tang L."/>
            <person name="Weissenberger G."/>
            <person name="Zhu Y."/>
            <person name="Hemphill L."/>
            <person name="Shang Y."/>
            <person name="Youmans B."/>
            <person name="Ayvaz T."/>
            <person name="Ross M."/>
            <person name="Santibanez J."/>
            <person name="Aqrawi P."/>
            <person name="Gross S."/>
            <person name="Joshi V."/>
            <person name="Fowler G."/>
            <person name="Nazareth L."/>
            <person name="Reid J."/>
            <person name="Worley K."/>
            <person name="Petrosino J."/>
            <person name="Highlander S."/>
            <person name="Gibbs R."/>
            <person name="Gibbs R."/>
        </authorList>
    </citation>
    <scope>NUCLEOTIDE SEQUENCE [LARGE SCALE GENOMIC DNA]</scope>
    <source>
        <strain evidence="4">ATCC 43553</strain>
    </source>
</reference>
<evidence type="ECO:0000256" key="1">
    <source>
        <dbReference type="ARBA" id="ARBA00022729"/>
    </source>
</evidence>
<dbReference type="eggNOG" id="COG0687">
    <property type="taxonomic scope" value="Bacteria"/>
</dbReference>
<dbReference type="InterPro" id="IPR006059">
    <property type="entry name" value="SBP"/>
</dbReference>
<evidence type="ECO:0000256" key="2">
    <source>
        <dbReference type="SAM" id="SignalP"/>
    </source>
</evidence>
<dbReference type="EMBL" id="ADMS01000124">
    <property type="protein sequence ID" value="EFF73235.1"/>
    <property type="molecule type" value="Genomic_DNA"/>
</dbReference>
<feature type="signal peptide" evidence="2">
    <location>
        <begin position="1"/>
        <end position="49"/>
    </location>
</feature>
<dbReference type="PANTHER" id="PTHR30222:SF2">
    <property type="entry name" value="ABC TRANSPORTER SUBSTRATE-BINDING PROTEIN"/>
    <property type="match status" value="1"/>
</dbReference>
<dbReference type="SUPFAM" id="SSF53850">
    <property type="entry name" value="Periplasmic binding protein-like II"/>
    <property type="match status" value="1"/>
</dbReference>
<proteinExistence type="predicted"/>
<dbReference type="PANTHER" id="PTHR30222">
    <property type="entry name" value="SPERMIDINE/PUTRESCINE-BINDING PERIPLASMIC PROTEIN"/>
    <property type="match status" value="1"/>
</dbReference>
<keyword evidence="1 2" id="KW-0732">Signal</keyword>
<sequence>MPRIGAGLPIAFFFSNGVQAMNLKWKNVTCAVAATVALASGVASGAAHAAELNFASWGGNYQGAIRDAWLKPFSKETGIAIHEDTDPQVAKIRAMIDTKSVTWDVVTENSARLTRGIKLGVFEKITPDMVKQDHVIANARNDYGVPSEIFSTNIGFSTQAFPAGKPQPSTFADFWDVKKFPGKRTMQDDPATVIEAALIADGVAPADVYKVLATKEGMDRAFKKIEEIKPHVARWWKSGAEPVNALGSGEVVMALGWNGRFQAGIDSGLPIAMGWGDSIAQVGYFAIVKGSPNRDAAIKLLNFMIQPKNQAEFSKYIAYGPTTEAALPLIDAKRLERLPSTTERLKNSIFLNSDFWDTNGPAITERYNQVRAR</sequence>
<dbReference type="AlphaFoldDB" id="D4XIY2"/>
<evidence type="ECO:0000313" key="3">
    <source>
        <dbReference type="EMBL" id="EFF73235.1"/>
    </source>
</evidence>
<accession>D4XIY2</accession>